<proteinExistence type="predicted"/>
<evidence type="ECO:0000313" key="2">
    <source>
        <dbReference type="EMBL" id="SVC14214.1"/>
    </source>
</evidence>
<feature type="non-terminal residue" evidence="2">
    <location>
        <position position="403"/>
    </location>
</feature>
<accession>A0A382JP15</accession>
<dbReference type="InterPro" id="IPR001466">
    <property type="entry name" value="Beta-lactam-related"/>
</dbReference>
<gene>
    <name evidence="2" type="ORF">METZ01_LOCUS267068</name>
</gene>
<dbReference type="AlphaFoldDB" id="A0A382JP15"/>
<dbReference type="EMBL" id="UINC01075737">
    <property type="protein sequence ID" value="SVC14214.1"/>
    <property type="molecule type" value="Genomic_DNA"/>
</dbReference>
<sequence>MNKNTKSHKTSDFQSSKITEHIKNNYISNNKYIGTSTIVYRKGKIAYLDIQGQQDRERAIPLKRDTIFRIYSMTKPITSVALMMLYEEGKFQLDDFVYKYIPSWKNLKSYQSGKYPNFKTKSPNNHMTIKDLLSHQSGLTYGFSQKTEVDKAYREKGIGRMESLHTNQTLKDMINLLSEVPLEFSPGSSWNYSVSTDVLGYLIELLSDKSFDTFLKERIFEPLKMNDTGFYVPKNKLNRFAANYIFNNGKESGESMSLINKDTKESGPPILIEDPMISPYSKNPTFLSGGGGLVSTIDDYLNFCIMLLNKGSYKNHKILSGETINLMTSNHITDKKDLLETASGRWAETSYAGIGFGLGFQILLDPVKSQTISSKGEYGWGGAASTVFWIDPKEELITIFLTQ</sequence>
<evidence type="ECO:0000259" key="1">
    <source>
        <dbReference type="Pfam" id="PF00144"/>
    </source>
</evidence>
<dbReference type="PANTHER" id="PTHR43283:SF3">
    <property type="entry name" value="BETA-LACTAMASE FAMILY PROTEIN (AFU_ORTHOLOGUE AFUA_5G07500)"/>
    <property type="match status" value="1"/>
</dbReference>
<feature type="domain" description="Beta-lactamase-related" evidence="1">
    <location>
        <begin position="31"/>
        <end position="403"/>
    </location>
</feature>
<dbReference type="InterPro" id="IPR050789">
    <property type="entry name" value="Diverse_Enzym_Activities"/>
</dbReference>
<dbReference type="InterPro" id="IPR012338">
    <property type="entry name" value="Beta-lactam/transpept-like"/>
</dbReference>
<dbReference type="PANTHER" id="PTHR43283">
    <property type="entry name" value="BETA-LACTAMASE-RELATED"/>
    <property type="match status" value="1"/>
</dbReference>
<reference evidence="2" key="1">
    <citation type="submission" date="2018-05" db="EMBL/GenBank/DDBJ databases">
        <authorList>
            <person name="Lanie J.A."/>
            <person name="Ng W.-L."/>
            <person name="Kazmierczak K.M."/>
            <person name="Andrzejewski T.M."/>
            <person name="Davidsen T.M."/>
            <person name="Wayne K.J."/>
            <person name="Tettelin H."/>
            <person name="Glass J.I."/>
            <person name="Rusch D."/>
            <person name="Podicherti R."/>
            <person name="Tsui H.-C.T."/>
            <person name="Winkler M.E."/>
        </authorList>
    </citation>
    <scope>NUCLEOTIDE SEQUENCE</scope>
</reference>
<organism evidence="2">
    <name type="scientific">marine metagenome</name>
    <dbReference type="NCBI Taxonomy" id="408172"/>
    <lineage>
        <taxon>unclassified sequences</taxon>
        <taxon>metagenomes</taxon>
        <taxon>ecological metagenomes</taxon>
    </lineage>
</organism>
<dbReference type="SUPFAM" id="SSF56601">
    <property type="entry name" value="beta-lactamase/transpeptidase-like"/>
    <property type="match status" value="1"/>
</dbReference>
<dbReference type="Pfam" id="PF00144">
    <property type="entry name" value="Beta-lactamase"/>
    <property type="match status" value="1"/>
</dbReference>
<dbReference type="Gene3D" id="3.40.710.10">
    <property type="entry name" value="DD-peptidase/beta-lactamase superfamily"/>
    <property type="match status" value="1"/>
</dbReference>
<name>A0A382JP15_9ZZZZ</name>
<protein>
    <recommendedName>
        <fullName evidence="1">Beta-lactamase-related domain-containing protein</fullName>
    </recommendedName>
</protein>